<keyword evidence="2" id="KW-1185">Reference proteome</keyword>
<dbReference type="Proteomes" id="UP001162162">
    <property type="component" value="Unassembled WGS sequence"/>
</dbReference>
<comment type="caution">
    <text evidence="1">The sequence shown here is derived from an EMBL/GenBank/DDBJ whole genome shotgun (WGS) entry which is preliminary data.</text>
</comment>
<name>A0AAV8ZIU7_9CUCU</name>
<organism evidence="1 2">
    <name type="scientific">Aromia moschata</name>
    <dbReference type="NCBI Taxonomy" id="1265417"/>
    <lineage>
        <taxon>Eukaryota</taxon>
        <taxon>Metazoa</taxon>
        <taxon>Ecdysozoa</taxon>
        <taxon>Arthropoda</taxon>
        <taxon>Hexapoda</taxon>
        <taxon>Insecta</taxon>
        <taxon>Pterygota</taxon>
        <taxon>Neoptera</taxon>
        <taxon>Endopterygota</taxon>
        <taxon>Coleoptera</taxon>
        <taxon>Polyphaga</taxon>
        <taxon>Cucujiformia</taxon>
        <taxon>Chrysomeloidea</taxon>
        <taxon>Cerambycidae</taxon>
        <taxon>Cerambycinae</taxon>
        <taxon>Callichromatini</taxon>
        <taxon>Aromia</taxon>
    </lineage>
</organism>
<protein>
    <submittedName>
        <fullName evidence="1">Uncharacterized protein</fullName>
    </submittedName>
</protein>
<sequence length="72" mass="8230">MLKCVKQYRIFNSVDELQNFDGVDDFKQFYSHVPLTSVDAENFILVYADFTGPKYGPDGKDLIIYQSTLLGT</sequence>
<accession>A0AAV8ZIU7</accession>
<proteinExistence type="predicted"/>
<gene>
    <name evidence="1" type="ORF">NQ318_018892</name>
</gene>
<dbReference type="EMBL" id="JAPWTK010000001">
    <property type="protein sequence ID" value="KAJ8963412.1"/>
    <property type="molecule type" value="Genomic_DNA"/>
</dbReference>
<evidence type="ECO:0000313" key="2">
    <source>
        <dbReference type="Proteomes" id="UP001162162"/>
    </source>
</evidence>
<dbReference type="AlphaFoldDB" id="A0AAV8ZIU7"/>
<reference evidence="1" key="1">
    <citation type="journal article" date="2023" name="Insect Mol. Biol.">
        <title>Genome sequencing provides insights into the evolution of gene families encoding plant cell wall-degrading enzymes in longhorned beetles.</title>
        <authorList>
            <person name="Shin N.R."/>
            <person name="Okamura Y."/>
            <person name="Kirsch R."/>
            <person name="Pauchet Y."/>
        </authorList>
    </citation>
    <scope>NUCLEOTIDE SEQUENCE</scope>
    <source>
        <strain evidence="1">AMC_N1</strain>
    </source>
</reference>
<evidence type="ECO:0000313" key="1">
    <source>
        <dbReference type="EMBL" id="KAJ8963412.1"/>
    </source>
</evidence>